<protein>
    <submittedName>
        <fullName evidence="2">Coiled-coil domain containing 197</fullName>
    </submittedName>
</protein>
<evidence type="ECO:0000313" key="4">
    <source>
        <dbReference type="VGNC" id="VGNC:84318"/>
    </source>
</evidence>
<dbReference type="Proteomes" id="UP000006718">
    <property type="component" value="Chromosome 7"/>
</dbReference>
<dbReference type="KEGG" id="mcc:706584"/>
<dbReference type="RefSeq" id="XP_014999898.1">
    <property type="nucleotide sequence ID" value="XM_015144412.2"/>
</dbReference>
<reference evidence="2" key="2">
    <citation type="submission" date="2019-01" db="EMBL/GenBank/DDBJ databases">
        <authorList>
            <person name="Graves T."/>
            <person name="Eichler E.E."/>
            <person name="Wilson R.K."/>
        </authorList>
    </citation>
    <scope>NUCLEOTIDE SEQUENCE [LARGE SCALE GENOMIC DNA]</scope>
    <source>
        <strain evidence="2">17573</strain>
    </source>
</reference>
<dbReference type="AlphaFoldDB" id="A0A1D5R6T3"/>
<dbReference type="PANTHER" id="PTHR21683:SF18">
    <property type="entry name" value="COILED-COIL DOMAIN-CONTAINING PROTEIN 42 HOMOLOG"/>
    <property type="match status" value="1"/>
</dbReference>
<reference evidence="2" key="4">
    <citation type="submission" date="2025-09" db="UniProtKB">
        <authorList>
            <consortium name="Ensembl"/>
        </authorList>
    </citation>
    <scope>IDENTIFICATION</scope>
    <source>
        <strain evidence="2">17573</strain>
    </source>
</reference>
<accession>A0A1D5R6T3</accession>
<evidence type="ECO:0000256" key="1">
    <source>
        <dbReference type="SAM" id="MobiDB-lite"/>
    </source>
</evidence>
<dbReference type="ExpressionAtlas" id="A0A1D5R6T3">
    <property type="expression patterns" value="baseline"/>
</dbReference>
<dbReference type="VGNC" id="VGNC:84318">
    <property type="gene designation" value="CCDC197"/>
</dbReference>
<dbReference type="GeneTree" id="ENSGT00510000049662"/>
<organism evidence="2 3">
    <name type="scientific">Macaca mulatta</name>
    <name type="common">Rhesus macaque</name>
    <dbReference type="NCBI Taxonomy" id="9544"/>
    <lineage>
        <taxon>Eukaryota</taxon>
        <taxon>Metazoa</taxon>
        <taxon>Chordata</taxon>
        <taxon>Craniata</taxon>
        <taxon>Vertebrata</taxon>
        <taxon>Euteleostomi</taxon>
        <taxon>Mammalia</taxon>
        <taxon>Eutheria</taxon>
        <taxon>Euarchontoglires</taxon>
        <taxon>Primates</taxon>
        <taxon>Haplorrhini</taxon>
        <taxon>Catarrhini</taxon>
        <taxon>Cercopithecidae</taxon>
        <taxon>Cercopithecinae</taxon>
        <taxon>Macaca</taxon>
    </lineage>
</organism>
<name>A0A1D5R6T3_MACMU</name>
<keyword evidence="3" id="KW-1185">Reference proteome</keyword>
<dbReference type="SMR" id="A0A1D5R6T3"/>
<reference evidence="3" key="1">
    <citation type="journal article" date="2007" name="Science">
        <title>Evolutionary and biomedical insights from the rhesus macaque genome.</title>
        <authorList>
            <person name="Gibbs R.A."/>
            <person name="Rogers J."/>
            <person name="Katze M.G."/>
            <person name="Bumgarner R."/>
            <person name="Weinstock G.M."/>
            <person name="Mardis E.R."/>
            <person name="Remington K.A."/>
            <person name="Strausberg R.L."/>
            <person name="Venter J.C."/>
            <person name="Wilson R.K."/>
            <person name="Batzer M.A."/>
            <person name="Bustamante C.D."/>
            <person name="Eichler E.E."/>
            <person name="Hahn M.W."/>
            <person name="Hardison R.C."/>
            <person name="Makova K.D."/>
            <person name="Miller W."/>
            <person name="Milosavljevic A."/>
            <person name="Palermo R.E."/>
            <person name="Siepel A."/>
            <person name="Sikela J.M."/>
            <person name="Attaway T."/>
            <person name="Bell S."/>
            <person name="Bernard K.E."/>
            <person name="Buhay C.J."/>
            <person name="Chandrabose M.N."/>
            <person name="Dao M."/>
            <person name="Davis C."/>
            <person name="Delehaunty K.D."/>
            <person name="Ding Y."/>
            <person name="Dinh H.H."/>
            <person name="Dugan-Rocha S."/>
            <person name="Fulton L.A."/>
            <person name="Gabisi R.A."/>
            <person name="Garner T.T."/>
            <person name="Godfrey J."/>
            <person name="Hawes A.C."/>
            <person name="Hernandez J."/>
            <person name="Hines S."/>
            <person name="Holder M."/>
            <person name="Hume J."/>
            <person name="Jhangiani S.N."/>
            <person name="Joshi V."/>
            <person name="Khan Z.M."/>
            <person name="Kirkness E.F."/>
            <person name="Cree A."/>
            <person name="Fowler R.G."/>
            <person name="Lee S."/>
            <person name="Lewis L.R."/>
            <person name="Li Z."/>
            <person name="Liu Y.-S."/>
            <person name="Moore S.M."/>
            <person name="Muzny D."/>
            <person name="Nazareth L.V."/>
            <person name="Ngo D.N."/>
            <person name="Okwuonu G.O."/>
            <person name="Pai G."/>
            <person name="Parker D."/>
            <person name="Paul H.A."/>
            <person name="Pfannkoch C."/>
            <person name="Pohl C.S."/>
            <person name="Rogers Y.-H.C."/>
            <person name="Ruiz S.J."/>
            <person name="Sabo A."/>
            <person name="Santibanez J."/>
            <person name="Schneider B.W."/>
            <person name="Smith S.M."/>
            <person name="Sodergren E."/>
            <person name="Svatek A.F."/>
            <person name="Utterback T.R."/>
            <person name="Vattathil S."/>
            <person name="Warren W."/>
            <person name="White C.S."/>
            <person name="Chinwalla A.T."/>
            <person name="Feng Y."/>
            <person name="Halpern A.L."/>
            <person name="Hillier L.W."/>
            <person name="Huang X."/>
            <person name="Minx P."/>
            <person name="Nelson J.O."/>
            <person name="Pepin K.H."/>
            <person name="Qin X."/>
            <person name="Sutton G.G."/>
            <person name="Venter E."/>
            <person name="Walenz B.P."/>
            <person name="Wallis J.W."/>
            <person name="Worley K.C."/>
            <person name="Yang S.-P."/>
            <person name="Jones S.M."/>
            <person name="Marra M.A."/>
            <person name="Rocchi M."/>
            <person name="Schein J.E."/>
            <person name="Baertsch R."/>
            <person name="Clarke L."/>
            <person name="Csuros M."/>
            <person name="Glasscock J."/>
            <person name="Harris R.A."/>
            <person name="Havlak P."/>
            <person name="Jackson A.R."/>
            <person name="Jiang H."/>
            <person name="Liu Y."/>
            <person name="Messina D.N."/>
            <person name="Shen Y."/>
            <person name="Song H.X.-Z."/>
            <person name="Wylie T."/>
            <person name="Zhang L."/>
            <person name="Birney E."/>
            <person name="Han K."/>
            <person name="Konkel M.K."/>
            <person name="Lee J."/>
            <person name="Smit A.F.A."/>
            <person name="Ullmer B."/>
            <person name="Wang H."/>
            <person name="Xing J."/>
            <person name="Burhans R."/>
            <person name="Cheng Z."/>
            <person name="Karro J.E."/>
            <person name="Ma J."/>
            <person name="Raney B."/>
            <person name="She X."/>
            <person name="Cox M.J."/>
            <person name="Demuth J.P."/>
            <person name="Dumas L.J."/>
            <person name="Han S.-G."/>
            <person name="Hopkins J."/>
            <person name="Karimpour-Fard A."/>
            <person name="Kim Y.H."/>
            <person name="Pollack J.R."/>
            <person name="Vinar T."/>
            <person name="Addo-Quaye C."/>
            <person name="Degenhardt J."/>
            <person name="Denby A."/>
            <person name="Hubisz M.J."/>
            <person name="Indap A."/>
            <person name="Kosiol C."/>
            <person name="Lahn B.T."/>
            <person name="Lawson H.A."/>
            <person name="Marklein A."/>
            <person name="Nielsen R."/>
            <person name="Vallender E.J."/>
            <person name="Clark A.G."/>
            <person name="Ferguson B."/>
            <person name="Hernandez R.D."/>
            <person name="Hirani K."/>
            <person name="Kehrer-Sawatzki H."/>
            <person name="Kolb J."/>
            <person name="Patil S."/>
            <person name="Pu L.-L."/>
            <person name="Ren Y."/>
            <person name="Smith D.G."/>
            <person name="Wheeler D.A."/>
            <person name="Schenck I."/>
            <person name="Ball E.V."/>
            <person name="Chen R."/>
            <person name="Cooper D.N."/>
            <person name="Giardine B."/>
            <person name="Hsu F."/>
            <person name="Kent W.J."/>
            <person name="Lesk A."/>
            <person name="Nelson D.L."/>
            <person name="O'brien W.E."/>
            <person name="Pruefer K."/>
            <person name="Stenson P.D."/>
            <person name="Wallace J.C."/>
            <person name="Ke H."/>
            <person name="Liu X.-M."/>
            <person name="Wang P."/>
            <person name="Xiang A.P."/>
            <person name="Yang F."/>
            <person name="Barber G.P."/>
            <person name="Haussler D."/>
            <person name="Karolchik D."/>
            <person name="Kern A.D."/>
            <person name="Kuhn R.M."/>
            <person name="Smith K.E."/>
            <person name="Zwieg A.S."/>
        </authorList>
    </citation>
    <scope>NUCLEOTIDE SEQUENCE [LARGE SCALE GENOMIC DNA]</scope>
    <source>
        <strain evidence="3">17573</strain>
    </source>
</reference>
<dbReference type="VEuPathDB" id="HostDB:ENSMMUG00000040090"/>
<dbReference type="Bgee" id="ENSMMUG00000040090">
    <property type="expression patterns" value="Expressed in spermatid and 16 other cell types or tissues"/>
</dbReference>
<dbReference type="RefSeq" id="XP_014999900.1">
    <property type="nucleotide sequence ID" value="XM_015144414.2"/>
</dbReference>
<evidence type="ECO:0000313" key="2">
    <source>
        <dbReference type="Ensembl" id="ENSMMUP00000056021.1"/>
    </source>
</evidence>
<dbReference type="PANTHER" id="PTHR21683">
    <property type="entry name" value="COILED-COIL DOMAIN-CONTAINING PROTEIN 42 LIKE-2-LIKE-RELATED"/>
    <property type="match status" value="1"/>
</dbReference>
<sequence length="274" mass="32053">MAAMDTGQRAGPSNPGDKEEDLQGLWQELYQLQAKQKKLKREVEKHKLFEDYLIKVLEKIPEGCTGWEEPEEALVEAMVKHYGKLFTASQDTQKRLEAFSQMSQAVHRSLESLEEGHRALMASLKIRLYQLQKKCHRKQEQWWKLEHSITYQKDIDFDANTHTSSSYSDQLLSYMQMTITNMARQCCPSAHSMPKSMDLFSKLNLIKDFMLDKMETVRLIALLTEPRVCWSWNSLRDQGLRRHPKPFRKCPRSWVSTPRTPFPRPHASECSSLY</sequence>
<evidence type="ECO:0000313" key="3">
    <source>
        <dbReference type="Proteomes" id="UP000006718"/>
    </source>
</evidence>
<dbReference type="InterPro" id="IPR051147">
    <property type="entry name" value="CFAP_domain-containing"/>
</dbReference>
<dbReference type="CTD" id="256369"/>
<dbReference type="OrthoDB" id="2134857at2759"/>
<gene>
    <name evidence="2 4" type="primary">CCDC197</name>
</gene>
<feature type="region of interest" description="Disordered" evidence="1">
    <location>
        <begin position="1"/>
        <end position="21"/>
    </location>
</feature>
<dbReference type="GeneID" id="706584"/>
<dbReference type="Ensembl" id="ENSMMUT00000075191.2">
    <property type="protein sequence ID" value="ENSMMUP00000056021.1"/>
    <property type="gene ID" value="ENSMMUG00000040090.2"/>
</dbReference>
<proteinExistence type="predicted"/>
<reference evidence="2" key="3">
    <citation type="submission" date="2025-08" db="UniProtKB">
        <authorList>
            <consortium name="Ensembl"/>
        </authorList>
    </citation>
    <scope>IDENTIFICATION</scope>
    <source>
        <strain evidence="2">17573</strain>
    </source>
</reference>